<evidence type="ECO:0000256" key="1">
    <source>
        <dbReference type="ARBA" id="ARBA00022443"/>
    </source>
</evidence>
<evidence type="ECO:0000259" key="4">
    <source>
        <dbReference type="PROSITE" id="PS50002"/>
    </source>
</evidence>
<evidence type="ECO:0000313" key="6">
    <source>
        <dbReference type="EMBL" id="KJA25646.1"/>
    </source>
</evidence>
<dbReference type="InterPro" id="IPR001452">
    <property type="entry name" value="SH3_domain"/>
</dbReference>
<dbReference type="InterPro" id="IPR036028">
    <property type="entry name" value="SH3-like_dom_sf"/>
</dbReference>
<dbReference type="Gene3D" id="2.30.30.40">
    <property type="entry name" value="SH3 Domains"/>
    <property type="match status" value="1"/>
</dbReference>
<evidence type="ECO:0000256" key="2">
    <source>
        <dbReference type="PROSITE-ProRule" id="PRU00192"/>
    </source>
</evidence>
<dbReference type="Pfam" id="PF10456">
    <property type="entry name" value="BAR_3_WASP_bdg"/>
    <property type="match status" value="1"/>
</dbReference>
<feature type="domain" description="SH3" evidence="4">
    <location>
        <begin position="76"/>
        <end position="138"/>
    </location>
</feature>
<keyword evidence="7" id="KW-1185">Reference proteome</keyword>
<keyword evidence="1 2" id="KW-0728">SH3 domain</keyword>
<dbReference type="AlphaFoldDB" id="A0A0D2PAP5"/>
<feature type="compositionally biased region" description="Polar residues" evidence="3">
    <location>
        <begin position="156"/>
        <end position="172"/>
    </location>
</feature>
<feature type="region of interest" description="Disordered" evidence="3">
    <location>
        <begin position="724"/>
        <end position="752"/>
    </location>
</feature>
<dbReference type="SMART" id="SM00326">
    <property type="entry name" value="SH3"/>
    <property type="match status" value="1"/>
</dbReference>
<reference evidence="7" key="1">
    <citation type="submission" date="2014-04" db="EMBL/GenBank/DDBJ databases">
        <title>Evolutionary Origins and Diversification of the Mycorrhizal Mutualists.</title>
        <authorList>
            <consortium name="DOE Joint Genome Institute"/>
            <consortium name="Mycorrhizal Genomics Consortium"/>
            <person name="Kohler A."/>
            <person name="Kuo A."/>
            <person name="Nagy L.G."/>
            <person name="Floudas D."/>
            <person name="Copeland A."/>
            <person name="Barry K.W."/>
            <person name="Cichocki N."/>
            <person name="Veneault-Fourrey C."/>
            <person name="LaButti K."/>
            <person name="Lindquist E.A."/>
            <person name="Lipzen A."/>
            <person name="Lundell T."/>
            <person name="Morin E."/>
            <person name="Murat C."/>
            <person name="Riley R."/>
            <person name="Ohm R."/>
            <person name="Sun H."/>
            <person name="Tunlid A."/>
            <person name="Henrissat B."/>
            <person name="Grigoriev I.V."/>
            <person name="Hibbett D.S."/>
            <person name="Martin F."/>
        </authorList>
    </citation>
    <scope>NUCLEOTIDE SEQUENCE [LARGE SCALE GENOMIC DNA]</scope>
    <source>
        <strain evidence="7">FD-334 SS-4</strain>
    </source>
</reference>
<dbReference type="GO" id="GO:0016197">
    <property type="term" value="P:endosomal transport"/>
    <property type="evidence" value="ECO:0007669"/>
    <property type="project" value="TreeGrafter"/>
</dbReference>
<evidence type="ECO:0008006" key="8">
    <source>
        <dbReference type="Google" id="ProtNLM"/>
    </source>
</evidence>
<dbReference type="GO" id="GO:0005886">
    <property type="term" value="C:plasma membrane"/>
    <property type="evidence" value="ECO:0007669"/>
    <property type="project" value="TreeGrafter"/>
</dbReference>
<dbReference type="GO" id="GO:0035091">
    <property type="term" value="F:phosphatidylinositol binding"/>
    <property type="evidence" value="ECO:0007669"/>
    <property type="project" value="InterPro"/>
</dbReference>
<dbReference type="PANTHER" id="PTHR45827">
    <property type="entry name" value="SORTING NEXIN"/>
    <property type="match status" value="1"/>
</dbReference>
<dbReference type="Gene3D" id="1.20.1270.60">
    <property type="entry name" value="Arfaptin homology (AH) domain/BAR domain"/>
    <property type="match status" value="1"/>
</dbReference>
<feature type="domain" description="PX" evidence="5">
    <location>
        <begin position="285"/>
        <end position="429"/>
    </location>
</feature>
<dbReference type="PANTHER" id="PTHR45827:SF1">
    <property type="entry name" value="SORTING NEXIN"/>
    <property type="match status" value="1"/>
</dbReference>
<evidence type="ECO:0000256" key="3">
    <source>
        <dbReference type="SAM" id="MobiDB-lite"/>
    </source>
</evidence>
<feature type="compositionally biased region" description="Polar residues" evidence="3">
    <location>
        <begin position="220"/>
        <end position="233"/>
    </location>
</feature>
<dbReference type="InterPro" id="IPR019497">
    <property type="entry name" value="Sorting_nexin_WASP-bd-dom"/>
</dbReference>
<dbReference type="GO" id="GO:0097320">
    <property type="term" value="P:plasma membrane tubulation"/>
    <property type="evidence" value="ECO:0007669"/>
    <property type="project" value="TreeGrafter"/>
</dbReference>
<dbReference type="PROSITE" id="PS50195">
    <property type="entry name" value="PX"/>
    <property type="match status" value="1"/>
</dbReference>
<sequence>MATLPRSRYPPAPASTISQRPVSEFDSGINTSTAWTEHLVTGSSDTISKARSRQYYSESDARHAQSEDDDDDEPEIMTRPARALYAFEGKAEFRELKVEAGDELDVVKEDVGDGWSLVRDATGEIGLLPKTYYTLTVEFSLSSDLQRDVTRKREASGSSITPRGSPRNSQVHSPLAALVPQHTGEWLPTFPSFRQSLLGGKSLNRFSSFVTSGAESFLLNGSSEPGPSEQPQLNGAHVKDASSASMLDQQEEERARLSALGLGEANRHAIDAGPAGPVWHAKTPAFSILVHSPTKHTDGLTGAYTLYSITSLFSATPTLAAAADWIEVPDPDDVHPPSPTASMSGETATRITVHRRFSHFVMLHTALSRRLPGIVLPPLPEKQYAGRFSEDFVEARRGDLERYLNKIVRHPVVRYAEVVTFFLGCENDAEWSRLLPQHLSAPAAGPTFYARVYHPAFNVDLEDAEDSIKSFRRHARAVGKGVQGLRSVFGRVREARIEMSKAERLLSYSLLSLITSTPIASASPSPGTTSDEEGHGPSAHLSEKSEDQRKGLMNTDGAWCWREGCSECLKVTKAVQKTCETLQTVANLYDGHARRTQLATHESLKLMAHPSSIYESVITTHKSTLSRYREAVGSSSSPGPTYTDEDMVARCETVLNTTMAEMDVYHMQKSEDLKAVAVDHLDGEIAFYEQILARLKAARSAYDGRQYSELAASPRLPSIYEKDLAYDPSNPQSGANNPHIAPRPVPQPCPHVFDSAPMRPVSVAIQEGVGMFLGDSSGRGSSVFGRFW</sequence>
<feature type="compositionally biased region" description="Basic and acidic residues" evidence="3">
    <location>
        <begin position="146"/>
        <end position="155"/>
    </location>
</feature>
<proteinExistence type="predicted"/>
<dbReference type="Pfam" id="PF00018">
    <property type="entry name" value="SH3_1"/>
    <property type="match status" value="1"/>
</dbReference>
<dbReference type="SUPFAM" id="SSF50044">
    <property type="entry name" value="SH3-domain"/>
    <property type="match status" value="1"/>
</dbReference>
<dbReference type="InterPro" id="IPR027267">
    <property type="entry name" value="AH/BAR_dom_sf"/>
</dbReference>
<dbReference type="PROSITE" id="PS50002">
    <property type="entry name" value="SH3"/>
    <property type="match status" value="1"/>
</dbReference>
<evidence type="ECO:0000313" key="7">
    <source>
        <dbReference type="Proteomes" id="UP000054270"/>
    </source>
</evidence>
<dbReference type="Proteomes" id="UP000054270">
    <property type="component" value="Unassembled WGS sequence"/>
</dbReference>
<feature type="compositionally biased region" description="Low complexity" evidence="3">
    <location>
        <begin position="520"/>
        <end position="529"/>
    </location>
</feature>
<organism evidence="6 7">
    <name type="scientific">Hypholoma sublateritium (strain FD-334 SS-4)</name>
    <dbReference type="NCBI Taxonomy" id="945553"/>
    <lineage>
        <taxon>Eukaryota</taxon>
        <taxon>Fungi</taxon>
        <taxon>Dikarya</taxon>
        <taxon>Basidiomycota</taxon>
        <taxon>Agaricomycotina</taxon>
        <taxon>Agaricomycetes</taxon>
        <taxon>Agaricomycetidae</taxon>
        <taxon>Agaricales</taxon>
        <taxon>Agaricineae</taxon>
        <taxon>Strophariaceae</taxon>
        <taxon>Hypholoma</taxon>
    </lineage>
</organism>
<dbReference type="InterPro" id="IPR036871">
    <property type="entry name" value="PX_dom_sf"/>
</dbReference>
<dbReference type="GO" id="GO:0006897">
    <property type="term" value="P:endocytosis"/>
    <property type="evidence" value="ECO:0007669"/>
    <property type="project" value="TreeGrafter"/>
</dbReference>
<protein>
    <recommendedName>
        <fullName evidence="8">PX domain-containing protein</fullName>
    </recommendedName>
</protein>
<feature type="region of interest" description="Disordered" evidence="3">
    <location>
        <begin position="220"/>
        <end position="251"/>
    </location>
</feature>
<dbReference type="GO" id="GO:0031410">
    <property type="term" value="C:cytoplasmic vesicle"/>
    <property type="evidence" value="ECO:0007669"/>
    <property type="project" value="TreeGrafter"/>
</dbReference>
<feature type="region of interest" description="Disordered" evidence="3">
    <location>
        <begin position="1"/>
        <end position="75"/>
    </location>
</feature>
<dbReference type="SUPFAM" id="SSF64268">
    <property type="entry name" value="PX domain"/>
    <property type="match status" value="1"/>
</dbReference>
<feature type="compositionally biased region" description="Polar residues" evidence="3">
    <location>
        <begin position="28"/>
        <end position="57"/>
    </location>
</feature>
<accession>A0A0D2PAP5</accession>
<dbReference type="STRING" id="945553.A0A0D2PAP5"/>
<feature type="region of interest" description="Disordered" evidence="3">
    <location>
        <begin position="520"/>
        <end position="549"/>
    </location>
</feature>
<dbReference type="OMA" id="FDSAPMR"/>
<dbReference type="InterPro" id="IPR001683">
    <property type="entry name" value="PX_dom"/>
</dbReference>
<dbReference type="Pfam" id="PF00787">
    <property type="entry name" value="PX"/>
    <property type="match status" value="1"/>
</dbReference>
<dbReference type="Gene3D" id="3.30.1520.10">
    <property type="entry name" value="Phox-like domain"/>
    <property type="match status" value="1"/>
</dbReference>
<gene>
    <name evidence="6" type="ORF">HYPSUDRAFT_134809</name>
</gene>
<dbReference type="EMBL" id="KN817531">
    <property type="protein sequence ID" value="KJA25646.1"/>
    <property type="molecule type" value="Genomic_DNA"/>
</dbReference>
<dbReference type="OrthoDB" id="10254720at2759"/>
<evidence type="ECO:0000259" key="5">
    <source>
        <dbReference type="PROSITE" id="PS50195"/>
    </source>
</evidence>
<dbReference type="SMART" id="SM00312">
    <property type="entry name" value="PX"/>
    <property type="match status" value="1"/>
</dbReference>
<feature type="region of interest" description="Disordered" evidence="3">
    <location>
        <begin position="146"/>
        <end position="172"/>
    </location>
</feature>
<name>A0A0D2PAP5_HYPSF</name>